<dbReference type="InterPro" id="IPR011333">
    <property type="entry name" value="SKP1/BTB/POZ_sf"/>
</dbReference>
<gene>
    <name evidence="1" type="ORF">TCE0_060f19039</name>
</gene>
<reference evidence="2" key="1">
    <citation type="journal article" date="2015" name="Genome Announc.">
        <title>Draft genome sequence of Talaromyces cellulolyticus strain Y-94, a source of lignocellulosic biomass-degrading enzymes.</title>
        <authorList>
            <person name="Fujii T."/>
            <person name="Koike H."/>
            <person name="Sawayama S."/>
            <person name="Yano S."/>
            <person name="Inoue H."/>
        </authorList>
    </citation>
    <scope>NUCLEOTIDE SEQUENCE [LARGE SCALE GENOMIC DNA]</scope>
    <source>
        <strain evidence="2">Y-94</strain>
    </source>
</reference>
<organism evidence="1 2">
    <name type="scientific">Talaromyces pinophilus</name>
    <name type="common">Penicillium pinophilum</name>
    <dbReference type="NCBI Taxonomy" id="128442"/>
    <lineage>
        <taxon>Eukaryota</taxon>
        <taxon>Fungi</taxon>
        <taxon>Dikarya</taxon>
        <taxon>Ascomycota</taxon>
        <taxon>Pezizomycotina</taxon>
        <taxon>Eurotiomycetes</taxon>
        <taxon>Eurotiomycetidae</taxon>
        <taxon>Eurotiales</taxon>
        <taxon>Trichocomaceae</taxon>
        <taxon>Talaromyces</taxon>
        <taxon>Talaromyces sect. Talaromyces</taxon>
    </lineage>
</organism>
<keyword evidence="2" id="KW-1185">Reference proteome</keyword>
<dbReference type="PANTHER" id="PTHR47843:SF2">
    <property type="entry name" value="BTB DOMAIN-CONTAINING PROTEIN"/>
    <property type="match status" value="1"/>
</dbReference>
<dbReference type="SUPFAM" id="SSF54695">
    <property type="entry name" value="POZ domain"/>
    <property type="match status" value="1"/>
</dbReference>
<dbReference type="CDD" id="cd18186">
    <property type="entry name" value="BTB_POZ_ZBTB_KLHL-like"/>
    <property type="match status" value="1"/>
</dbReference>
<dbReference type="EMBL" id="DF933856">
    <property type="protein sequence ID" value="GAM43873.1"/>
    <property type="molecule type" value="Genomic_DNA"/>
</dbReference>
<name>A0A6V8HQ99_TALPI</name>
<evidence type="ECO:0000313" key="2">
    <source>
        <dbReference type="Proteomes" id="UP000053095"/>
    </source>
</evidence>
<evidence type="ECO:0008006" key="3">
    <source>
        <dbReference type="Google" id="ProtNLM"/>
    </source>
</evidence>
<dbReference type="AlphaFoldDB" id="A0A6V8HQ99"/>
<evidence type="ECO:0000313" key="1">
    <source>
        <dbReference type="EMBL" id="GAM43873.1"/>
    </source>
</evidence>
<protein>
    <recommendedName>
        <fullName evidence="3">BTB domain-containing protein</fullName>
    </recommendedName>
</protein>
<sequence length="353" mass="40477">MNSSLFGSIFLSPEITYSEFLSSDVITLATKHSKRTFKIHKALLEAKSRGLFSRLENFKEGAENIYRFHDTTENTIVRFIEWAYRDDYPETVRNVSSASASVVQPPSADEGTTDGDGPLSCHMQMYIFAHVYGISRLESMAYDRITNSLKYIGKPTDEKTKQEVISKFLFVDGVHIGKSARKQIRRHVMNGKNAGKKVHRRLRLDLIRPTPYYHKREISQQCEHQIVEKQVIRIDQSLACPVMNHRNLGTPFLTLSYPVETTSYTINVFNEFFSHVVNKFYPCRLGISPDDAKYWWLRFVLSDEAGQFSLLSQRISVQPLFKRHGRQLTKSPLSSAANIDLGRREASGQRCPV</sequence>
<dbReference type="Proteomes" id="UP000053095">
    <property type="component" value="Unassembled WGS sequence"/>
</dbReference>
<dbReference type="PANTHER" id="PTHR47843">
    <property type="entry name" value="BTB DOMAIN-CONTAINING PROTEIN-RELATED"/>
    <property type="match status" value="1"/>
</dbReference>
<accession>A0A6V8HQ99</accession>
<proteinExistence type="predicted"/>
<dbReference type="Gene3D" id="3.30.710.10">
    <property type="entry name" value="Potassium Channel Kv1.1, Chain A"/>
    <property type="match status" value="1"/>
</dbReference>
<comment type="caution">
    <text evidence="1">The sequence shown here is derived from an EMBL/GenBank/DDBJ whole genome shotgun (WGS) entry which is preliminary data.</text>
</comment>